<reference evidence="3" key="1">
    <citation type="journal article" date="2019" name="Int. J. Syst. Evol. Microbiol.">
        <title>The Global Catalogue of Microorganisms (GCM) 10K type strain sequencing project: providing services to taxonomists for standard genome sequencing and annotation.</title>
        <authorList>
            <consortium name="The Broad Institute Genomics Platform"/>
            <consortium name="The Broad Institute Genome Sequencing Center for Infectious Disease"/>
            <person name="Wu L."/>
            <person name="Ma J."/>
        </authorList>
    </citation>
    <scope>NUCLEOTIDE SEQUENCE [LARGE SCALE GENOMIC DNA]</scope>
    <source>
        <strain evidence="3">CGMCC 4.7277</strain>
    </source>
</reference>
<gene>
    <name evidence="2" type="ORF">ACFPP7_13930</name>
</gene>
<accession>A0ABW0QEC3</accession>
<proteinExistence type="predicted"/>
<dbReference type="EMBL" id="JBHSMX010000021">
    <property type="protein sequence ID" value="MFC5522002.1"/>
    <property type="molecule type" value="Genomic_DNA"/>
</dbReference>
<feature type="region of interest" description="Disordered" evidence="1">
    <location>
        <begin position="41"/>
        <end position="61"/>
    </location>
</feature>
<dbReference type="RefSeq" id="WP_068835550.1">
    <property type="nucleotide sequence ID" value="NZ_JBHSMX010000021.1"/>
</dbReference>
<sequence length="75" mass="7437">MLKPKDLRVPVAGRREAFKHGAAAAGAGSLLIQLSDFAAKGDDGKSGGSGSGGGGDLPALSTPKMIKDVILSMSV</sequence>
<evidence type="ECO:0000313" key="2">
    <source>
        <dbReference type="EMBL" id="MFC5522002.1"/>
    </source>
</evidence>
<protein>
    <submittedName>
        <fullName evidence="2">Uncharacterized protein</fullName>
    </submittedName>
</protein>
<evidence type="ECO:0000256" key="1">
    <source>
        <dbReference type="SAM" id="MobiDB-lite"/>
    </source>
</evidence>
<dbReference type="Proteomes" id="UP001596084">
    <property type="component" value="Unassembled WGS sequence"/>
</dbReference>
<name>A0ABW0QEC3_9BURK</name>
<comment type="caution">
    <text evidence="2">The sequence shown here is derived from an EMBL/GenBank/DDBJ whole genome shotgun (WGS) entry which is preliminary data.</text>
</comment>
<organism evidence="2 3">
    <name type="scientific">Polaromonas jejuensis</name>
    <dbReference type="NCBI Taxonomy" id="457502"/>
    <lineage>
        <taxon>Bacteria</taxon>
        <taxon>Pseudomonadati</taxon>
        <taxon>Pseudomonadota</taxon>
        <taxon>Betaproteobacteria</taxon>
        <taxon>Burkholderiales</taxon>
        <taxon>Comamonadaceae</taxon>
        <taxon>Polaromonas</taxon>
    </lineage>
</organism>
<evidence type="ECO:0000313" key="3">
    <source>
        <dbReference type="Proteomes" id="UP001596084"/>
    </source>
</evidence>
<feature type="compositionally biased region" description="Gly residues" evidence="1">
    <location>
        <begin position="46"/>
        <end position="56"/>
    </location>
</feature>
<keyword evidence="3" id="KW-1185">Reference proteome</keyword>